<dbReference type="GO" id="GO:0097506">
    <property type="term" value="F:deaminated base DNA N-glycosylase activity"/>
    <property type="evidence" value="ECO:0007669"/>
    <property type="project" value="UniProtKB-ARBA"/>
</dbReference>
<evidence type="ECO:0000256" key="4">
    <source>
        <dbReference type="ARBA" id="ARBA00022723"/>
    </source>
</evidence>
<evidence type="ECO:0000256" key="6">
    <source>
        <dbReference type="ARBA" id="ARBA00022801"/>
    </source>
</evidence>
<keyword evidence="7" id="KW-0408">Iron</keyword>
<feature type="domain" description="Uracil-DNA glycosylase-like" evidence="10">
    <location>
        <begin position="319"/>
        <end position="479"/>
    </location>
</feature>
<sequence length="498" mass="55768">MITANIQYAADFNGWRVQARLMLDAEIEPAQVIWQIAGASSDLFASQNELTIQADTVAQPRRQGRENTQLVPREFIALAEKVVCHCDESRFALLYRVLWRMTHGEAGLLQRITDDDVHALTGFAKAVSRDRHKMTAFVRFRKTLGCEHEHYSAWFEPSHHILRLTSRFFCKRFANMDWSIYTPEGSAHWNQSELVFGPPGTRTDIPDGEIMEQLWCTYFSNIFNPARLRLDAMRSEMPVKYWKNLPEAPIIAKLTREAGARTSRMVEAAPSAEPRFAKAALYRGSEKAITPSGSLNELRESASNCCQCAHACDATQTVFGTGPEAARIMIVGEQPGDIEDLQGRPFVGPSGKLIRSMLDELSIDQDGLYFTNAVKHFKYTIRGKKRLHQSPSAGDIDHCRPWLLGEIALIKPLMIIALGRTAASSLLGRVVQLEKERGALQSFGESGHIMVTHHPARILRATNKADRTRFKTQLLADLGMAASSLQLPEDRAGMLALH</sequence>
<evidence type="ECO:0000313" key="12">
    <source>
        <dbReference type="Proteomes" id="UP000250079"/>
    </source>
</evidence>
<dbReference type="AlphaFoldDB" id="A0A2Z2NJN3"/>
<proteinExistence type="inferred from homology"/>
<evidence type="ECO:0000313" key="11">
    <source>
        <dbReference type="EMBL" id="ASJ71516.1"/>
    </source>
</evidence>
<evidence type="ECO:0000256" key="7">
    <source>
        <dbReference type="ARBA" id="ARBA00023004"/>
    </source>
</evidence>
<dbReference type="NCBIfam" id="TIGR03915">
    <property type="entry name" value="SAM_7_link_chp"/>
    <property type="match status" value="1"/>
</dbReference>
<evidence type="ECO:0000256" key="5">
    <source>
        <dbReference type="ARBA" id="ARBA00022763"/>
    </source>
</evidence>
<evidence type="ECO:0000259" key="10">
    <source>
        <dbReference type="SMART" id="SM00986"/>
    </source>
</evidence>
<dbReference type="SUPFAM" id="SSF52141">
    <property type="entry name" value="Uracil-DNA glycosylase-like"/>
    <property type="match status" value="1"/>
</dbReference>
<dbReference type="Pfam" id="PF13566">
    <property type="entry name" value="DUF4130"/>
    <property type="match status" value="1"/>
</dbReference>
<comment type="similarity">
    <text evidence="1">Belongs to the uracil-DNA glycosylase (UDG) superfamily. Type 4 (UDGa) family.</text>
</comment>
<evidence type="ECO:0000256" key="1">
    <source>
        <dbReference type="ARBA" id="ARBA00006521"/>
    </source>
</evidence>
<dbReference type="InterPro" id="IPR025404">
    <property type="entry name" value="DUF4130"/>
</dbReference>
<keyword evidence="3" id="KW-0004">4Fe-4S</keyword>
<keyword evidence="9" id="KW-0234">DNA repair</keyword>
<dbReference type="GO" id="GO:0006281">
    <property type="term" value="P:DNA repair"/>
    <property type="evidence" value="ECO:0007669"/>
    <property type="project" value="UniProtKB-KW"/>
</dbReference>
<dbReference type="InterPro" id="IPR023875">
    <property type="entry name" value="DNA_repair_put"/>
</dbReference>
<evidence type="ECO:0000256" key="9">
    <source>
        <dbReference type="ARBA" id="ARBA00023204"/>
    </source>
</evidence>
<keyword evidence="5" id="KW-0227">DNA damage</keyword>
<dbReference type="GO" id="GO:0046872">
    <property type="term" value="F:metal ion binding"/>
    <property type="evidence" value="ECO:0007669"/>
    <property type="project" value="UniProtKB-KW"/>
</dbReference>
<dbReference type="CDD" id="cd10030">
    <property type="entry name" value="UDG-F4_TTUDGA_SPO1dp_like"/>
    <property type="match status" value="1"/>
</dbReference>
<protein>
    <recommendedName>
        <fullName evidence="2">Type-4 uracil-DNA glycosylase</fullName>
    </recommendedName>
</protein>
<dbReference type="NCBIfam" id="TIGR03914">
    <property type="entry name" value="UDG_fam_dom"/>
    <property type="match status" value="1"/>
</dbReference>
<keyword evidence="8" id="KW-0411">Iron-sulfur</keyword>
<dbReference type="PANTHER" id="PTHR33693:SF9">
    <property type="entry name" value="TYPE-4 URACIL-DNA GLYCOSYLASE"/>
    <property type="match status" value="1"/>
</dbReference>
<dbReference type="PANTHER" id="PTHR33693">
    <property type="entry name" value="TYPE-5 URACIL-DNA GLYCOSYLASE"/>
    <property type="match status" value="1"/>
</dbReference>
<dbReference type="KEGG" id="gai:IMCC3135_07050"/>
<reference evidence="11 12" key="1">
    <citation type="submission" date="2016-12" db="EMBL/GenBank/DDBJ databases">
        <authorList>
            <person name="Song W.-J."/>
            <person name="Kurnit D.M."/>
        </authorList>
    </citation>
    <scope>NUCLEOTIDE SEQUENCE [LARGE SCALE GENOMIC DNA]</scope>
    <source>
        <strain evidence="11 12">IMCC3135</strain>
    </source>
</reference>
<dbReference type="InterPro" id="IPR005122">
    <property type="entry name" value="Uracil-DNA_glycosylase-like"/>
</dbReference>
<dbReference type="InterPro" id="IPR005273">
    <property type="entry name" value="Ura-DNA_glyco_family4"/>
</dbReference>
<dbReference type="Pfam" id="PF03167">
    <property type="entry name" value="UDG"/>
    <property type="match status" value="1"/>
</dbReference>
<gene>
    <name evidence="11" type="ORF">IMCC3135_07050</name>
</gene>
<keyword evidence="6" id="KW-0378">Hydrolase</keyword>
<dbReference type="SMART" id="SM00986">
    <property type="entry name" value="UDG"/>
    <property type="match status" value="1"/>
</dbReference>
<evidence type="ECO:0000256" key="3">
    <source>
        <dbReference type="ARBA" id="ARBA00022485"/>
    </source>
</evidence>
<accession>A0A2Z2NJN3</accession>
<organism evidence="11 12">
    <name type="scientific">Granulosicoccus antarcticus IMCC3135</name>
    <dbReference type="NCBI Taxonomy" id="1192854"/>
    <lineage>
        <taxon>Bacteria</taxon>
        <taxon>Pseudomonadati</taxon>
        <taxon>Pseudomonadota</taxon>
        <taxon>Gammaproteobacteria</taxon>
        <taxon>Chromatiales</taxon>
        <taxon>Granulosicoccaceae</taxon>
        <taxon>Granulosicoccus</taxon>
    </lineage>
</organism>
<dbReference type="SMART" id="SM00987">
    <property type="entry name" value="UreE_C"/>
    <property type="match status" value="1"/>
</dbReference>
<dbReference type="RefSeq" id="WP_169727421.1">
    <property type="nucleotide sequence ID" value="NZ_CP018632.1"/>
</dbReference>
<dbReference type="GO" id="GO:0051539">
    <property type="term" value="F:4 iron, 4 sulfur cluster binding"/>
    <property type="evidence" value="ECO:0007669"/>
    <property type="project" value="UniProtKB-KW"/>
</dbReference>
<dbReference type="InterPro" id="IPR036895">
    <property type="entry name" value="Uracil-DNA_glycosylase-like_sf"/>
</dbReference>
<dbReference type="EMBL" id="CP018632">
    <property type="protein sequence ID" value="ASJ71516.1"/>
    <property type="molecule type" value="Genomic_DNA"/>
</dbReference>
<keyword evidence="4" id="KW-0479">Metal-binding</keyword>
<dbReference type="Gene3D" id="3.40.470.10">
    <property type="entry name" value="Uracil-DNA glycosylase-like domain"/>
    <property type="match status" value="1"/>
</dbReference>
<evidence type="ECO:0000256" key="2">
    <source>
        <dbReference type="ARBA" id="ARBA00019403"/>
    </source>
</evidence>
<dbReference type="Proteomes" id="UP000250079">
    <property type="component" value="Chromosome"/>
</dbReference>
<evidence type="ECO:0000256" key="8">
    <source>
        <dbReference type="ARBA" id="ARBA00023014"/>
    </source>
</evidence>
<keyword evidence="12" id="KW-1185">Reference proteome</keyword>
<dbReference type="InterPro" id="IPR051536">
    <property type="entry name" value="UDG_Type-4/5"/>
</dbReference>
<name>A0A2Z2NJN3_9GAMM</name>